<reference evidence="1 2" key="1">
    <citation type="journal article" date="2021" name="Cell Host Microbe">
        <title>in vivo commensal control of Clostridioides difficile virulence.</title>
        <authorList>
            <person name="Girinathan B.P."/>
            <person name="Dibenedetto N."/>
            <person name="Worley J.N."/>
            <person name="Peltier J."/>
            <person name="Arrieta-Ortiz M.L."/>
            <person name="Rupa Christinal Immanuel S."/>
            <person name="Lavin R."/>
            <person name="Delaney M.L."/>
            <person name="Cummins C."/>
            <person name="Hoffmann M."/>
            <person name="Luo Y."/>
            <person name="Gonzalez-Escalona N."/>
            <person name="Allard M."/>
            <person name="Onderdonk A.B."/>
            <person name="Gerber G.K."/>
            <person name="Sonenshein A.L."/>
            <person name="Baliga N."/>
            <person name="Dupuy B."/>
            <person name="Bry L."/>
        </authorList>
    </citation>
    <scope>NUCLEOTIDE SEQUENCE [LARGE SCALE GENOMIC DNA]</scope>
    <source>
        <strain evidence="1 2">DSM 599</strain>
    </source>
</reference>
<dbReference type="RefSeq" id="WP_221859690.1">
    <property type="nucleotide sequence ID" value="NZ_JAIKTU010000004.1"/>
</dbReference>
<dbReference type="EMBL" id="JAIKTU010000004">
    <property type="protein sequence ID" value="MBY0754817.1"/>
    <property type="molecule type" value="Genomic_DNA"/>
</dbReference>
<gene>
    <name evidence="1" type="ORF">K5V21_05045</name>
</gene>
<organism evidence="1 2">
    <name type="scientific">Clostridium sardiniense</name>
    <name type="common">Clostridium absonum</name>
    <dbReference type="NCBI Taxonomy" id="29369"/>
    <lineage>
        <taxon>Bacteria</taxon>
        <taxon>Bacillati</taxon>
        <taxon>Bacillota</taxon>
        <taxon>Clostridia</taxon>
        <taxon>Eubacteriales</taxon>
        <taxon>Clostridiaceae</taxon>
        <taxon>Clostridium</taxon>
    </lineage>
</organism>
<sequence>MKREYKKQGLNFINYYNNVDHYGGVKDLGFIAGGSVYLFEDRVRVYGEDIFIKDIEYCRVKTETELFELISLSKVIAFIKLASSLKKKEKRTRHYILIKCKLKGEITRLDLSFKDENEDFVRRINELINQKKIDEELANSIRLYNYGE</sequence>
<keyword evidence="2" id="KW-1185">Reference proteome</keyword>
<proteinExistence type="predicted"/>
<evidence type="ECO:0000313" key="2">
    <source>
        <dbReference type="Proteomes" id="UP001299068"/>
    </source>
</evidence>
<accession>A0ABS7KW66</accession>
<name>A0ABS7KW66_CLOSR</name>
<protein>
    <submittedName>
        <fullName evidence="1">Uncharacterized protein</fullName>
    </submittedName>
</protein>
<evidence type="ECO:0000313" key="1">
    <source>
        <dbReference type="EMBL" id="MBY0754817.1"/>
    </source>
</evidence>
<comment type="caution">
    <text evidence="1">The sequence shown here is derived from an EMBL/GenBank/DDBJ whole genome shotgun (WGS) entry which is preliminary data.</text>
</comment>
<dbReference type="Proteomes" id="UP001299068">
    <property type="component" value="Unassembled WGS sequence"/>
</dbReference>